<dbReference type="Pfam" id="PF02643">
    <property type="entry name" value="DUF192"/>
    <property type="match status" value="1"/>
</dbReference>
<feature type="region of interest" description="Disordered" evidence="1">
    <location>
        <begin position="21"/>
        <end position="86"/>
    </location>
</feature>
<reference evidence="2 3" key="1">
    <citation type="submission" date="2017-02" db="EMBL/GenBank/DDBJ databases">
        <title>Natronthermophilus aegyptiacus gen. nov.,sp. nov., an aerobic, extremely halophilic alkalithermophilic archaeon isolated from the athalassohaline Wadi An Natrun, Egypt.</title>
        <authorList>
            <person name="Zhao B."/>
        </authorList>
    </citation>
    <scope>NUCLEOTIDE SEQUENCE [LARGE SCALE GENOMIC DNA]</scope>
    <source>
        <strain evidence="2 3">CGMCC 1.3597</strain>
    </source>
</reference>
<accession>A0A202E542</accession>
<gene>
    <name evidence="2" type="ORF">B2G88_13045</name>
</gene>
<dbReference type="PROSITE" id="PS51257">
    <property type="entry name" value="PROKAR_LIPOPROTEIN"/>
    <property type="match status" value="1"/>
</dbReference>
<proteinExistence type="predicted"/>
<keyword evidence="3" id="KW-1185">Reference proteome</keyword>
<evidence type="ECO:0000313" key="2">
    <source>
        <dbReference type="EMBL" id="OVE83382.1"/>
    </source>
</evidence>
<dbReference type="OrthoDB" id="6763at2157"/>
<evidence type="ECO:0008006" key="4">
    <source>
        <dbReference type="Google" id="ProtNLM"/>
    </source>
</evidence>
<organism evidence="2 3">
    <name type="scientific">Natronolimnobius baerhuensis</name>
    <dbReference type="NCBI Taxonomy" id="253108"/>
    <lineage>
        <taxon>Archaea</taxon>
        <taxon>Methanobacteriati</taxon>
        <taxon>Methanobacteriota</taxon>
        <taxon>Stenosarchaea group</taxon>
        <taxon>Halobacteria</taxon>
        <taxon>Halobacteriales</taxon>
        <taxon>Natrialbaceae</taxon>
        <taxon>Natronolimnobius</taxon>
    </lineage>
</organism>
<dbReference type="Gene3D" id="2.60.120.1140">
    <property type="entry name" value="Protein of unknown function DUF192"/>
    <property type="match status" value="1"/>
</dbReference>
<feature type="compositionally biased region" description="Acidic residues" evidence="1">
    <location>
        <begin position="53"/>
        <end position="66"/>
    </location>
</feature>
<dbReference type="AlphaFoldDB" id="A0A202E542"/>
<name>A0A202E542_9EURY</name>
<protein>
    <recommendedName>
        <fullName evidence="4">DUF192 domain-containing protein</fullName>
    </recommendedName>
</protein>
<dbReference type="PANTHER" id="PTHR37953">
    <property type="entry name" value="UPF0127 PROTEIN MJ1496"/>
    <property type="match status" value="1"/>
</dbReference>
<dbReference type="Proteomes" id="UP000196084">
    <property type="component" value="Unassembled WGS sequence"/>
</dbReference>
<dbReference type="EMBL" id="MWPH01000003">
    <property type="protein sequence ID" value="OVE83382.1"/>
    <property type="molecule type" value="Genomic_DNA"/>
</dbReference>
<dbReference type="InterPro" id="IPR003795">
    <property type="entry name" value="DUF192"/>
</dbReference>
<comment type="caution">
    <text evidence="2">The sequence shown here is derived from an EMBL/GenBank/DDBJ whole genome shotgun (WGS) entry which is preliminary data.</text>
</comment>
<dbReference type="PANTHER" id="PTHR37953:SF1">
    <property type="entry name" value="UPF0127 PROTEIN MJ1496"/>
    <property type="match status" value="1"/>
</dbReference>
<evidence type="ECO:0000256" key="1">
    <source>
        <dbReference type="SAM" id="MobiDB-lite"/>
    </source>
</evidence>
<evidence type="ECO:0000313" key="3">
    <source>
        <dbReference type="Proteomes" id="UP000196084"/>
    </source>
</evidence>
<sequence length="201" mass="21940">MAKMRSRRHVLGLAGTVALAGCSNLDDSSDESIGDANTEGAVDDTNESNGTSDDADNSGDDTESDDDLHAEYDTTEVQAVSADGDDLESVTAAIAETDEELVRGLSETEDLPDDRGMLFVYDEDDQRQFVMRDMDFGIDIIYADSDGTITGIHHAPAPREREEGSHQVYVGHGEYVLETVYDWTVDHEVHVGDTLEFDLES</sequence>
<dbReference type="InterPro" id="IPR038695">
    <property type="entry name" value="Saro_0823-like_sf"/>
</dbReference>
<dbReference type="RefSeq" id="WP_054864119.1">
    <property type="nucleotide sequence ID" value="NZ_MWPH01000003.1"/>
</dbReference>